<proteinExistence type="predicted"/>
<dbReference type="AlphaFoldDB" id="A0AA35YTC2"/>
<evidence type="ECO:0000313" key="2">
    <source>
        <dbReference type="EMBL" id="CAI9279878.1"/>
    </source>
</evidence>
<evidence type="ECO:0008006" key="4">
    <source>
        <dbReference type="Google" id="ProtNLM"/>
    </source>
</evidence>
<dbReference type="InterPro" id="IPR032675">
    <property type="entry name" value="LRR_dom_sf"/>
</dbReference>
<evidence type="ECO:0000313" key="3">
    <source>
        <dbReference type="Proteomes" id="UP001177003"/>
    </source>
</evidence>
<sequence>MRFFFLLLLLQCIPNSFAAKISPPFPLGTFLPAIITWFGVTYGRAHRLFPPEIGNLTNLQQLYLGHYNGYTGGIPLEIGNLSSLIHLDAANCGLSDEVPSEIEKLQNRDTVW</sequence>
<organism evidence="2 3">
    <name type="scientific">Lactuca saligna</name>
    <name type="common">Willowleaf lettuce</name>
    <dbReference type="NCBI Taxonomy" id="75948"/>
    <lineage>
        <taxon>Eukaryota</taxon>
        <taxon>Viridiplantae</taxon>
        <taxon>Streptophyta</taxon>
        <taxon>Embryophyta</taxon>
        <taxon>Tracheophyta</taxon>
        <taxon>Spermatophyta</taxon>
        <taxon>Magnoliopsida</taxon>
        <taxon>eudicotyledons</taxon>
        <taxon>Gunneridae</taxon>
        <taxon>Pentapetalae</taxon>
        <taxon>asterids</taxon>
        <taxon>campanulids</taxon>
        <taxon>Asterales</taxon>
        <taxon>Asteraceae</taxon>
        <taxon>Cichorioideae</taxon>
        <taxon>Cichorieae</taxon>
        <taxon>Lactucinae</taxon>
        <taxon>Lactuca</taxon>
    </lineage>
</organism>
<dbReference type="Pfam" id="PF00560">
    <property type="entry name" value="LRR_1"/>
    <property type="match status" value="1"/>
</dbReference>
<dbReference type="PANTHER" id="PTHR48057">
    <property type="entry name" value="LEUCINE-RICH REPEAT SERINE/THREONINE-PROTEIN KINASE 1"/>
    <property type="match status" value="1"/>
</dbReference>
<gene>
    <name evidence="2" type="ORF">LSALG_LOCUS19654</name>
</gene>
<keyword evidence="3" id="KW-1185">Reference proteome</keyword>
<evidence type="ECO:0000256" key="1">
    <source>
        <dbReference type="SAM" id="SignalP"/>
    </source>
</evidence>
<keyword evidence="1" id="KW-0732">Signal</keyword>
<dbReference type="EMBL" id="OX465080">
    <property type="protein sequence ID" value="CAI9279878.1"/>
    <property type="molecule type" value="Genomic_DNA"/>
</dbReference>
<protein>
    <recommendedName>
        <fullName evidence="4">Leucine-rich repeat-containing N-terminal plant-type domain-containing protein</fullName>
    </recommendedName>
</protein>
<accession>A0AA35YTC2</accession>
<dbReference type="InterPro" id="IPR052595">
    <property type="entry name" value="LRRC69/RLP"/>
</dbReference>
<name>A0AA35YTC2_LACSI</name>
<feature type="chain" id="PRO_5041404873" description="Leucine-rich repeat-containing N-terminal plant-type domain-containing protein" evidence="1">
    <location>
        <begin position="19"/>
        <end position="112"/>
    </location>
</feature>
<dbReference type="SUPFAM" id="SSF52058">
    <property type="entry name" value="L domain-like"/>
    <property type="match status" value="1"/>
</dbReference>
<dbReference type="Proteomes" id="UP001177003">
    <property type="component" value="Chromosome 4"/>
</dbReference>
<dbReference type="InterPro" id="IPR001611">
    <property type="entry name" value="Leu-rich_rpt"/>
</dbReference>
<dbReference type="Gene3D" id="3.80.10.10">
    <property type="entry name" value="Ribonuclease Inhibitor"/>
    <property type="match status" value="1"/>
</dbReference>
<reference evidence="2" key="1">
    <citation type="submission" date="2023-04" db="EMBL/GenBank/DDBJ databases">
        <authorList>
            <person name="Vijverberg K."/>
            <person name="Xiong W."/>
            <person name="Schranz E."/>
        </authorList>
    </citation>
    <scope>NUCLEOTIDE SEQUENCE</scope>
</reference>
<feature type="signal peptide" evidence="1">
    <location>
        <begin position="1"/>
        <end position="18"/>
    </location>
</feature>